<gene>
    <name evidence="2" type="ORF">GCM10022223_22060</name>
</gene>
<evidence type="ECO:0000313" key="2">
    <source>
        <dbReference type="EMBL" id="GAA3605822.1"/>
    </source>
</evidence>
<evidence type="ECO:0000313" key="3">
    <source>
        <dbReference type="Proteomes" id="UP001501074"/>
    </source>
</evidence>
<dbReference type="RefSeq" id="WP_231483191.1">
    <property type="nucleotide sequence ID" value="NZ_BAAAZO010000003.1"/>
</dbReference>
<name>A0ABP6ZD67_9ACTN</name>
<protein>
    <submittedName>
        <fullName evidence="2">Uncharacterized protein</fullName>
    </submittedName>
</protein>
<keyword evidence="3" id="KW-1185">Reference proteome</keyword>
<reference evidence="3" key="1">
    <citation type="journal article" date="2019" name="Int. J. Syst. Evol. Microbiol.">
        <title>The Global Catalogue of Microorganisms (GCM) 10K type strain sequencing project: providing services to taxonomists for standard genome sequencing and annotation.</title>
        <authorList>
            <consortium name="The Broad Institute Genomics Platform"/>
            <consortium name="The Broad Institute Genome Sequencing Center for Infectious Disease"/>
            <person name="Wu L."/>
            <person name="Ma J."/>
        </authorList>
    </citation>
    <scope>NUCLEOTIDE SEQUENCE [LARGE SCALE GENOMIC DNA]</scope>
    <source>
        <strain evidence="3">JCM 16902</strain>
    </source>
</reference>
<evidence type="ECO:0000256" key="1">
    <source>
        <dbReference type="SAM" id="MobiDB-lite"/>
    </source>
</evidence>
<comment type="caution">
    <text evidence="2">The sequence shown here is derived from an EMBL/GenBank/DDBJ whole genome shotgun (WGS) entry which is preliminary data.</text>
</comment>
<feature type="region of interest" description="Disordered" evidence="1">
    <location>
        <begin position="32"/>
        <end position="63"/>
    </location>
</feature>
<accession>A0ABP6ZD67</accession>
<dbReference type="Proteomes" id="UP001501074">
    <property type="component" value="Unassembled WGS sequence"/>
</dbReference>
<proteinExistence type="predicted"/>
<dbReference type="EMBL" id="BAAAZO010000003">
    <property type="protein sequence ID" value="GAA3605822.1"/>
    <property type="molecule type" value="Genomic_DNA"/>
</dbReference>
<sequence>MKLVKTWTDEQLIARRALSPAELQHRLMLNQIASATNGDGSRRNRRAEDSRRAARRRVDRHDD</sequence>
<feature type="compositionally biased region" description="Basic residues" evidence="1">
    <location>
        <begin position="53"/>
        <end position="63"/>
    </location>
</feature>
<organism evidence="2 3">
    <name type="scientific">Kineosporia mesophila</name>
    <dbReference type="NCBI Taxonomy" id="566012"/>
    <lineage>
        <taxon>Bacteria</taxon>
        <taxon>Bacillati</taxon>
        <taxon>Actinomycetota</taxon>
        <taxon>Actinomycetes</taxon>
        <taxon>Kineosporiales</taxon>
        <taxon>Kineosporiaceae</taxon>
        <taxon>Kineosporia</taxon>
    </lineage>
</organism>
<feature type="compositionally biased region" description="Basic and acidic residues" evidence="1">
    <location>
        <begin position="40"/>
        <end position="52"/>
    </location>
</feature>